<evidence type="ECO:0000313" key="1">
    <source>
        <dbReference type="EMBL" id="CAP56592.1"/>
    </source>
</evidence>
<proteinExistence type="predicted"/>
<name>A9HPI0_GLUDA</name>
<keyword evidence="2" id="KW-1185">Reference proteome</keyword>
<organism evidence="1 2">
    <name type="scientific">Gluconacetobacter diazotrophicus (strain ATCC 49037 / DSM 5601 / CCUG 37298 / CIP 103539 / LMG 7603 / PAl5)</name>
    <dbReference type="NCBI Taxonomy" id="272568"/>
    <lineage>
        <taxon>Bacteria</taxon>
        <taxon>Pseudomonadati</taxon>
        <taxon>Pseudomonadota</taxon>
        <taxon>Alphaproteobacteria</taxon>
        <taxon>Acetobacterales</taxon>
        <taxon>Acetobacteraceae</taxon>
        <taxon>Gluconacetobacter</taxon>
    </lineage>
</organism>
<protein>
    <submittedName>
        <fullName evidence="1">Uncharacterized protein</fullName>
    </submittedName>
</protein>
<dbReference type="Proteomes" id="UP000001176">
    <property type="component" value="Chromosome"/>
</dbReference>
<sequence>MCRPRGAGAHRIERRRETVGRIPPVRGRKGGNPMLESHIVEIDGTFLGTVILEDDHETRRFYATHDSVRAFHNRTLTGHDDLTWQVARLFRRARARLSGHSTIPKENLS</sequence>
<dbReference type="KEGG" id="gdi:GDI2649"/>
<accession>A9HPI0</accession>
<gene>
    <name evidence="1" type="ordered locus">GDI2649</name>
</gene>
<dbReference type="EMBL" id="AM889285">
    <property type="protein sequence ID" value="CAP56592.1"/>
    <property type="molecule type" value="Genomic_DNA"/>
</dbReference>
<evidence type="ECO:0000313" key="2">
    <source>
        <dbReference type="Proteomes" id="UP000001176"/>
    </source>
</evidence>
<dbReference type="AlphaFoldDB" id="A9HPI0"/>
<reference evidence="1 2" key="1">
    <citation type="journal article" date="2009" name="BMC Genomics">
        <title>Complete genome sequence of the sugarcane nitrogen-fixing endophyte Gluconacetobacter diazotrophicus Pal5.</title>
        <authorList>
            <person name="Bertalan M."/>
            <person name="Albano R."/>
            <person name="Padua V."/>
            <person name="Rouws L."/>
            <person name="Rojas C."/>
            <person name="Hemerly A."/>
            <person name="Teixeira K."/>
            <person name="Schwab S."/>
            <person name="Araujo J."/>
            <person name="Oliveira A."/>
            <person name="Franca L."/>
            <person name="Magalhaes V."/>
            <person name="Alqueres S."/>
            <person name="Cardoso A."/>
            <person name="Almeida W."/>
            <person name="Loureiro M.M."/>
            <person name="Nogueira E."/>
            <person name="Cidade D."/>
            <person name="Oliveira D."/>
            <person name="Simao T."/>
            <person name="Macedo J."/>
            <person name="Valadao A."/>
            <person name="Dreschsel M."/>
            <person name="Freitas F."/>
            <person name="Vidal M."/>
            <person name="Guedes H."/>
            <person name="Rodrigues E."/>
            <person name="Meneses C."/>
            <person name="Brioso P."/>
            <person name="Pozzer L."/>
            <person name="Figueiredo D."/>
            <person name="Montano H."/>
            <person name="Junior J."/>
            <person name="Filho G."/>
            <person name="Flores V."/>
            <person name="Ferreira B."/>
            <person name="Branco A."/>
            <person name="Gonzalez P."/>
            <person name="Guillobel H."/>
            <person name="Lemos M."/>
            <person name="Seibel L."/>
            <person name="Macedo J."/>
            <person name="Alves-Ferreira M."/>
            <person name="Sachetto-Martins G."/>
            <person name="Coelho A."/>
            <person name="Santos E."/>
            <person name="Amaral G."/>
            <person name="Neves A."/>
            <person name="Pacheco A.B."/>
            <person name="Carvalho D."/>
            <person name="Lery L."/>
            <person name="Bisch P."/>
            <person name="Rossle S.C."/>
            <person name="Urmenyi T."/>
            <person name="Kruger W.V."/>
            <person name="Martins O."/>
            <person name="Baldani J.I."/>
            <person name="Ferreira P.C."/>
        </authorList>
    </citation>
    <scope>NUCLEOTIDE SEQUENCE [LARGE SCALE GENOMIC DNA]</scope>
    <source>
        <strain evidence="2">ATCC 49037 / DSM 5601 / CCUG 37298 / CIP 103539 / LMG 7603 / PAl5</strain>
    </source>
</reference>